<gene>
    <name evidence="8" type="ORF">OXX778_LOCUS4687</name>
</gene>
<dbReference type="OrthoDB" id="5870230at2759"/>
<keyword evidence="5 7" id="KW-0472">Membrane</keyword>
<evidence type="ECO:0000313" key="8">
    <source>
        <dbReference type="EMBL" id="CAF0765870.1"/>
    </source>
</evidence>
<keyword evidence="6" id="KW-1015">Disulfide bond</keyword>
<evidence type="ECO:0000256" key="2">
    <source>
        <dbReference type="ARBA" id="ARBA00006840"/>
    </source>
</evidence>
<feature type="transmembrane region" description="Helical" evidence="7">
    <location>
        <begin position="203"/>
        <end position="227"/>
    </location>
</feature>
<accession>A0A813QEF6</accession>
<evidence type="ECO:0000256" key="3">
    <source>
        <dbReference type="ARBA" id="ARBA00022692"/>
    </source>
</evidence>
<dbReference type="InterPro" id="IPR008952">
    <property type="entry name" value="Tetraspanin_EC2_sf"/>
</dbReference>
<dbReference type="InterPro" id="IPR018499">
    <property type="entry name" value="Tetraspanin/Peripherin"/>
</dbReference>
<dbReference type="Pfam" id="PF00335">
    <property type="entry name" value="Tetraspanin"/>
    <property type="match status" value="1"/>
</dbReference>
<feature type="transmembrane region" description="Helical" evidence="7">
    <location>
        <begin position="23"/>
        <end position="47"/>
    </location>
</feature>
<evidence type="ECO:0000313" key="9">
    <source>
        <dbReference type="Proteomes" id="UP000663879"/>
    </source>
</evidence>
<dbReference type="PANTHER" id="PTHR19282:SF534">
    <property type="entry name" value="TETRASPANIN FAMILY-RELATED"/>
    <property type="match status" value="1"/>
</dbReference>
<proteinExistence type="inferred from homology"/>
<reference evidence="8" key="1">
    <citation type="submission" date="2021-02" db="EMBL/GenBank/DDBJ databases">
        <authorList>
            <person name="Nowell W R."/>
        </authorList>
    </citation>
    <scope>NUCLEOTIDE SEQUENCE</scope>
    <source>
        <strain evidence="8">Ploen Becks lab</strain>
    </source>
</reference>
<dbReference type="AlphaFoldDB" id="A0A813QEF6"/>
<dbReference type="InterPro" id="IPR000301">
    <property type="entry name" value="Tetraspanin_animals"/>
</dbReference>
<dbReference type="PIRSF" id="PIRSF002419">
    <property type="entry name" value="Tetraspanin"/>
    <property type="match status" value="1"/>
</dbReference>
<dbReference type="PRINTS" id="PR00259">
    <property type="entry name" value="TMFOUR"/>
</dbReference>
<evidence type="ECO:0000256" key="4">
    <source>
        <dbReference type="ARBA" id="ARBA00022989"/>
    </source>
</evidence>
<comment type="caution">
    <text evidence="8">The sequence shown here is derived from an EMBL/GenBank/DDBJ whole genome shotgun (WGS) entry which is preliminary data.</text>
</comment>
<dbReference type="EMBL" id="CAJNOC010000474">
    <property type="protein sequence ID" value="CAF0765870.1"/>
    <property type="molecule type" value="Genomic_DNA"/>
</dbReference>
<comment type="similarity">
    <text evidence="2 7">Belongs to the tetraspanin (TM4SF) family.</text>
</comment>
<dbReference type="SUPFAM" id="SSF48652">
    <property type="entry name" value="Tetraspanin"/>
    <property type="match status" value="1"/>
</dbReference>
<feature type="disulfide bond" evidence="6">
    <location>
        <begin position="168"/>
        <end position="184"/>
    </location>
</feature>
<feature type="transmembrane region" description="Helical" evidence="7">
    <location>
        <begin position="67"/>
        <end position="91"/>
    </location>
</feature>
<name>A0A813QEF6_9BILA</name>
<keyword evidence="3 7" id="KW-0812">Transmembrane</keyword>
<organism evidence="8 9">
    <name type="scientific">Brachionus calyciflorus</name>
    <dbReference type="NCBI Taxonomy" id="104777"/>
    <lineage>
        <taxon>Eukaryota</taxon>
        <taxon>Metazoa</taxon>
        <taxon>Spiralia</taxon>
        <taxon>Gnathifera</taxon>
        <taxon>Rotifera</taxon>
        <taxon>Eurotatoria</taxon>
        <taxon>Monogononta</taxon>
        <taxon>Pseudotrocha</taxon>
        <taxon>Ploima</taxon>
        <taxon>Brachionidae</taxon>
        <taxon>Brachionus</taxon>
    </lineage>
</organism>
<dbReference type="Proteomes" id="UP000663879">
    <property type="component" value="Unassembled WGS sequence"/>
</dbReference>
<dbReference type="PANTHER" id="PTHR19282">
    <property type="entry name" value="TETRASPANIN"/>
    <property type="match status" value="1"/>
</dbReference>
<evidence type="ECO:0000256" key="7">
    <source>
        <dbReference type="RuleBase" id="RU361218"/>
    </source>
</evidence>
<protein>
    <recommendedName>
        <fullName evidence="7">Tetraspanin</fullName>
    </recommendedName>
</protein>
<dbReference type="Gene3D" id="1.10.1450.10">
    <property type="entry name" value="Tetraspanin"/>
    <property type="match status" value="1"/>
</dbReference>
<evidence type="ECO:0000256" key="1">
    <source>
        <dbReference type="ARBA" id="ARBA00004141"/>
    </source>
</evidence>
<sequence length="253" mass="28378">MIPQYTERELKQKLNFLLAIKKIVFGINIFIWAAGCTAACIGIWFRVERDFTTLIQRIEEADINFTSGYILLGANLLISIGATIAFVGLLGSLSVSKENEKLLFLYSALMFGVFGMYVACATWGFVKLDYLKGIVSDAMRELFNKAMIEKLSSAKYAVNEIQKQLQCCGNVGPSEYAGDIPPTCSSYIIGCNQAFYDFFWRNLLLISLIGLVFGVCQLIALIIAGYFGNEIRIARKFEKACRQLEESKRLIKN</sequence>
<dbReference type="GO" id="GO:0005886">
    <property type="term" value="C:plasma membrane"/>
    <property type="evidence" value="ECO:0007669"/>
    <property type="project" value="TreeGrafter"/>
</dbReference>
<comment type="subcellular location">
    <subcellularLocation>
        <location evidence="1 7">Membrane</location>
        <topology evidence="1 7">Multi-pass membrane protein</topology>
    </subcellularLocation>
</comment>
<dbReference type="CDD" id="cd03127">
    <property type="entry name" value="tetraspanin_LEL"/>
    <property type="match status" value="1"/>
</dbReference>
<keyword evidence="4 7" id="KW-1133">Transmembrane helix</keyword>
<evidence type="ECO:0000256" key="5">
    <source>
        <dbReference type="ARBA" id="ARBA00023136"/>
    </source>
</evidence>
<feature type="transmembrane region" description="Helical" evidence="7">
    <location>
        <begin position="103"/>
        <end position="126"/>
    </location>
</feature>
<evidence type="ECO:0000256" key="6">
    <source>
        <dbReference type="PIRSR" id="PIRSR002419-1"/>
    </source>
</evidence>
<keyword evidence="9" id="KW-1185">Reference proteome</keyword>